<dbReference type="KEGG" id="tpla:ElP_39030"/>
<protein>
    <submittedName>
        <fullName evidence="1">Uncharacterized protein</fullName>
    </submittedName>
</protein>
<accession>A0A518H592</accession>
<gene>
    <name evidence="1" type="ORF">ElP_39030</name>
</gene>
<organism evidence="1 2">
    <name type="scientific">Tautonia plasticadhaerens</name>
    <dbReference type="NCBI Taxonomy" id="2527974"/>
    <lineage>
        <taxon>Bacteria</taxon>
        <taxon>Pseudomonadati</taxon>
        <taxon>Planctomycetota</taxon>
        <taxon>Planctomycetia</taxon>
        <taxon>Isosphaerales</taxon>
        <taxon>Isosphaeraceae</taxon>
        <taxon>Tautonia</taxon>
    </lineage>
</organism>
<keyword evidence="2" id="KW-1185">Reference proteome</keyword>
<evidence type="ECO:0000313" key="2">
    <source>
        <dbReference type="Proteomes" id="UP000317835"/>
    </source>
</evidence>
<proteinExistence type="predicted"/>
<dbReference type="EMBL" id="CP036426">
    <property type="protein sequence ID" value="QDV35993.1"/>
    <property type="molecule type" value="Genomic_DNA"/>
</dbReference>
<name>A0A518H592_9BACT</name>
<dbReference type="RefSeq" id="WP_145271968.1">
    <property type="nucleotide sequence ID" value="NZ_CP036426.1"/>
</dbReference>
<reference evidence="1 2" key="1">
    <citation type="submission" date="2019-02" db="EMBL/GenBank/DDBJ databases">
        <title>Deep-cultivation of Planctomycetes and their phenomic and genomic characterization uncovers novel biology.</title>
        <authorList>
            <person name="Wiegand S."/>
            <person name="Jogler M."/>
            <person name="Boedeker C."/>
            <person name="Pinto D."/>
            <person name="Vollmers J."/>
            <person name="Rivas-Marin E."/>
            <person name="Kohn T."/>
            <person name="Peeters S.H."/>
            <person name="Heuer A."/>
            <person name="Rast P."/>
            <person name="Oberbeckmann S."/>
            <person name="Bunk B."/>
            <person name="Jeske O."/>
            <person name="Meyerdierks A."/>
            <person name="Storesund J.E."/>
            <person name="Kallscheuer N."/>
            <person name="Luecker S."/>
            <person name="Lage O.M."/>
            <person name="Pohl T."/>
            <person name="Merkel B.J."/>
            <person name="Hornburger P."/>
            <person name="Mueller R.-W."/>
            <person name="Bruemmer F."/>
            <person name="Labrenz M."/>
            <person name="Spormann A.M."/>
            <person name="Op den Camp H."/>
            <person name="Overmann J."/>
            <person name="Amann R."/>
            <person name="Jetten M.S.M."/>
            <person name="Mascher T."/>
            <person name="Medema M.H."/>
            <person name="Devos D.P."/>
            <person name="Kaster A.-K."/>
            <person name="Ovreas L."/>
            <person name="Rohde M."/>
            <person name="Galperin M.Y."/>
            <person name="Jogler C."/>
        </authorList>
    </citation>
    <scope>NUCLEOTIDE SEQUENCE [LARGE SCALE GENOMIC DNA]</scope>
    <source>
        <strain evidence="1 2">ElP</strain>
    </source>
</reference>
<dbReference type="AlphaFoldDB" id="A0A518H592"/>
<sequence>MNDAHVQDRAVDEQAFRELDRSLDEGGPGAAVDRLIARLDPGDDPRALLDALLLRARLDLGLPAIPPASLAGLPEPARSKYEDRYVEALRTVGRRRLDAGDLLGAWPYYRAIGEKEAVAEAIEAINPAETEGQLLGQLMELALQHGVNPRRGFELVLESYGPCSAITAFEHLPPDEGVRAPCADRLVRHLHDQLRFSLRAEIGRSGRPEPPEEATIAELLGGNDWLFEEDAYHIDTSHLASVVRMAPLLKDPEPIRLAVDLTEYGRRLSDRHRYEGEAPFDRPYEDHATYLRALLGEGVDEAVAHFRAKLDPPDPDGGDVASTLPAQILIRLLDRVGRREEAIPLAAEHLRGVPDGLLLCPGLIQLCREEGRPDLLAKYAREGGDLVSYAAAIAQQSARPGPS</sequence>
<evidence type="ECO:0000313" key="1">
    <source>
        <dbReference type="EMBL" id="QDV35993.1"/>
    </source>
</evidence>
<dbReference type="OrthoDB" id="255759at2"/>
<dbReference type="Proteomes" id="UP000317835">
    <property type="component" value="Chromosome"/>
</dbReference>